<reference evidence="1 2" key="1">
    <citation type="journal article" date="2022" name="Nat. Plants">
        <title>Genomes of leafy and leafless Platanthera orchids illuminate the evolution of mycoheterotrophy.</title>
        <authorList>
            <person name="Li M.H."/>
            <person name="Liu K.W."/>
            <person name="Li Z."/>
            <person name="Lu H.C."/>
            <person name="Ye Q.L."/>
            <person name="Zhang D."/>
            <person name="Wang J.Y."/>
            <person name="Li Y.F."/>
            <person name="Zhong Z.M."/>
            <person name="Liu X."/>
            <person name="Yu X."/>
            <person name="Liu D.K."/>
            <person name="Tu X.D."/>
            <person name="Liu B."/>
            <person name="Hao Y."/>
            <person name="Liao X.Y."/>
            <person name="Jiang Y.T."/>
            <person name="Sun W.H."/>
            <person name="Chen J."/>
            <person name="Chen Y.Q."/>
            <person name="Ai Y."/>
            <person name="Zhai J.W."/>
            <person name="Wu S.S."/>
            <person name="Zhou Z."/>
            <person name="Hsiao Y.Y."/>
            <person name="Wu W.L."/>
            <person name="Chen Y.Y."/>
            <person name="Lin Y.F."/>
            <person name="Hsu J.L."/>
            <person name="Li C.Y."/>
            <person name="Wang Z.W."/>
            <person name="Zhao X."/>
            <person name="Zhong W.Y."/>
            <person name="Ma X.K."/>
            <person name="Ma L."/>
            <person name="Huang J."/>
            <person name="Chen G.Z."/>
            <person name="Huang M.Z."/>
            <person name="Huang L."/>
            <person name="Peng D.H."/>
            <person name="Luo Y.B."/>
            <person name="Zou S.Q."/>
            <person name="Chen S.P."/>
            <person name="Lan S."/>
            <person name="Tsai W.C."/>
            <person name="Van de Peer Y."/>
            <person name="Liu Z.J."/>
        </authorList>
    </citation>
    <scope>NUCLEOTIDE SEQUENCE [LARGE SCALE GENOMIC DNA]</scope>
    <source>
        <strain evidence="1">Lor288</strain>
    </source>
</reference>
<keyword evidence="2" id="KW-1185">Reference proteome</keyword>
<sequence>MDLFIQITWPELDALFGIMMGLLLLPRVSKSIAALLTCLSSEVLNLVLMLQKISWMLLLV</sequence>
<protein>
    <submittedName>
        <fullName evidence="1">Uncharacterized protein</fullName>
    </submittedName>
</protein>
<comment type="caution">
    <text evidence="1">The sequence shown here is derived from an EMBL/GenBank/DDBJ whole genome shotgun (WGS) entry which is preliminary data.</text>
</comment>
<dbReference type="Proteomes" id="UP001412067">
    <property type="component" value="Unassembled WGS sequence"/>
</dbReference>
<name>A0ABR2N2L8_9ASPA</name>
<accession>A0ABR2N2L8</accession>
<evidence type="ECO:0000313" key="1">
    <source>
        <dbReference type="EMBL" id="KAK8970387.1"/>
    </source>
</evidence>
<organism evidence="1 2">
    <name type="scientific">Platanthera guangdongensis</name>
    <dbReference type="NCBI Taxonomy" id="2320717"/>
    <lineage>
        <taxon>Eukaryota</taxon>
        <taxon>Viridiplantae</taxon>
        <taxon>Streptophyta</taxon>
        <taxon>Embryophyta</taxon>
        <taxon>Tracheophyta</taxon>
        <taxon>Spermatophyta</taxon>
        <taxon>Magnoliopsida</taxon>
        <taxon>Liliopsida</taxon>
        <taxon>Asparagales</taxon>
        <taxon>Orchidaceae</taxon>
        <taxon>Orchidoideae</taxon>
        <taxon>Orchideae</taxon>
        <taxon>Orchidinae</taxon>
        <taxon>Platanthera</taxon>
    </lineage>
</organism>
<dbReference type="EMBL" id="JBBWWR010000002">
    <property type="protein sequence ID" value="KAK8970387.1"/>
    <property type="molecule type" value="Genomic_DNA"/>
</dbReference>
<gene>
    <name evidence="1" type="ORF">KSP40_PGU003062</name>
</gene>
<evidence type="ECO:0000313" key="2">
    <source>
        <dbReference type="Proteomes" id="UP001412067"/>
    </source>
</evidence>
<proteinExistence type="predicted"/>